<protein>
    <recommendedName>
        <fullName evidence="3">BTB domain-containing protein</fullName>
    </recommendedName>
</protein>
<dbReference type="Gene3D" id="1.25.40.420">
    <property type="match status" value="1"/>
</dbReference>
<dbReference type="eggNOG" id="KOG0167">
    <property type="taxonomic scope" value="Eukaryota"/>
</dbReference>
<dbReference type="PROSITE" id="PS50097">
    <property type="entry name" value="BTB"/>
    <property type="match status" value="1"/>
</dbReference>
<evidence type="ECO:0000259" key="3">
    <source>
        <dbReference type="PROSITE" id="PS50097"/>
    </source>
</evidence>
<dbReference type="GeneID" id="20088022"/>
<dbReference type="InterPro" id="IPR011989">
    <property type="entry name" value="ARM-like"/>
</dbReference>
<dbReference type="InterPro" id="IPR036291">
    <property type="entry name" value="NAD(P)-bd_dom_sf"/>
</dbReference>
<dbReference type="GO" id="GO:0005737">
    <property type="term" value="C:cytoplasm"/>
    <property type="evidence" value="ECO:0007669"/>
    <property type="project" value="TreeGrafter"/>
</dbReference>
<dbReference type="PANTHER" id="PTHR48079">
    <property type="entry name" value="PROTEIN YEEZ"/>
    <property type="match status" value="1"/>
</dbReference>
<dbReference type="Pfam" id="PF00651">
    <property type="entry name" value="BTB"/>
    <property type="match status" value="1"/>
</dbReference>
<dbReference type="SUPFAM" id="SSF51735">
    <property type="entry name" value="NAD(P)-binding Rossmann-fold domains"/>
    <property type="match status" value="1"/>
</dbReference>
<dbReference type="EMBL" id="KI913980">
    <property type="protein sequence ID" value="ETV95504.1"/>
    <property type="molecule type" value="Genomic_DNA"/>
</dbReference>
<dbReference type="STRING" id="157072.A0A024TND6"/>
<proteinExistence type="predicted"/>
<evidence type="ECO:0000313" key="4">
    <source>
        <dbReference type="EMBL" id="ETV95504.1"/>
    </source>
</evidence>
<dbReference type="eggNOG" id="KOG1502">
    <property type="taxonomic scope" value="Eukaryota"/>
</dbReference>
<dbReference type="InterPro" id="IPR051783">
    <property type="entry name" value="NAD(P)-dependent_oxidoreduct"/>
</dbReference>
<accession>A0A024TND6</accession>
<feature type="domain" description="BTB" evidence="3">
    <location>
        <begin position="606"/>
        <end position="668"/>
    </location>
</feature>
<dbReference type="Gene3D" id="3.30.710.10">
    <property type="entry name" value="Potassium Channel Kv1.1, Chain A"/>
    <property type="match status" value="1"/>
</dbReference>
<dbReference type="PROSITE" id="PS50176">
    <property type="entry name" value="ARM_REPEAT"/>
    <property type="match status" value="1"/>
</dbReference>
<dbReference type="Gene3D" id="1.25.10.10">
    <property type="entry name" value="Leucine-rich Repeat Variant"/>
    <property type="match status" value="1"/>
</dbReference>
<dbReference type="InterPro" id="IPR016024">
    <property type="entry name" value="ARM-type_fold"/>
</dbReference>
<dbReference type="OrthoDB" id="2735536at2759"/>
<dbReference type="AlphaFoldDB" id="A0A024TND6"/>
<dbReference type="InterPro" id="IPR000225">
    <property type="entry name" value="Armadillo"/>
</dbReference>
<dbReference type="Gene3D" id="3.40.50.720">
    <property type="entry name" value="NAD(P)-binding Rossmann-like Domain"/>
    <property type="match status" value="1"/>
</dbReference>
<evidence type="ECO:0000256" key="1">
    <source>
        <dbReference type="PROSITE-ProRule" id="PRU00259"/>
    </source>
</evidence>
<dbReference type="RefSeq" id="XP_008875697.1">
    <property type="nucleotide sequence ID" value="XM_008877475.1"/>
</dbReference>
<dbReference type="SUPFAM" id="SSF54695">
    <property type="entry name" value="POZ domain"/>
    <property type="match status" value="1"/>
</dbReference>
<feature type="compositionally biased region" description="Basic residues" evidence="2">
    <location>
        <begin position="36"/>
        <end position="46"/>
    </location>
</feature>
<reference evidence="4" key="1">
    <citation type="submission" date="2013-12" db="EMBL/GenBank/DDBJ databases">
        <title>The Genome Sequence of Aphanomyces invadans NJM9701.</title>
        <authorList>
            <consortium name="The Broad Institute Genomics Platform"/>
            <person name="Russ C."/>
            <person name="Tyler B."/>
            <person name="van West P."/>
            <person name="Dieguez-Uribeondo J."/>
            <person name="Young S.K."/>
            <person name="Zeng Q."/>
            <person name="Gargeya S."/>
            <person name="Fitzgerald M."/>
            <person name="Abouelleil A."/>
            <person name="Alvarado L."/>
            <person name="Chapman S.B."/>
            <person name="Gainer-Dewar J."/>
            <person name="Goldberg J."/>
            <person name="Griggs A."/>
            <person name="Gujja S."/>
            <person name="Hansen M."/>
            <person name="Howarth C."/>
            <person name="Imamovic A."/>
            <person name="Ireland A."/>
            <person name="Larimer J."/>
            <person name="McCowan C."/>
            <person name="Murphy C."/>
            <person name="Pearson M."/>
            <person name="Poon T.W."/>
            <person name="Priest M."/>
            <person name="Roberts A."/>
            <person name="Saif S."/>
            <person name="Shea T."/>
            <person name="Sykes S."/>
            <person name="Wortman J."/>
            <person name="Nusbaum C."/>
            <person name="Birren B."/>
        </authorList>
    </citation>
    <scope>NUCLEOTIDE SEQUENCE [LARGE SCALE GENOMIC DNA]</scope>
    <source>
        <strain evidence="4">NJM9701</strain>
    </source>
</reference>
<gene>
    <name evidence="4" type="ORF">H310_10972</name>
</gene>
<dbReference type="InterPro" id="IPR001509">
    <property type="entry name" value="Epimerase_deHydtase"/>
</dbReference>
<dbReference type="GO" id="GO:0004029">
    <property type="term" value="F:aldehyde dehydrogenase (NAD+) activity"/>
    <property type="evidence" value="ECO:0007669"/>
    <property type="project" value="TreeGrafter"/>
</dbReference>
<dbReference type="InterPro" id="IPR000210">
    <property type="entry name" value="BTB/POZ_dom"/>
</dbReference>
<feature type="region of interest" description="Disordered" evidence="2">
    <location>
        <begin position="26"/>
        <end position="49"/>
    </location>
</feature>
<dbReference type="PANTHER" id="PTHR48079:SF6">
    <property type="entry name" value="NAD(P)-BINDING DOMAIN-CONTAINING PROTEIN-RELATED"/>
    <property type="match status" value="1"/>
</dbReference>
<feature type="repeat" description="ARM" evidence="1">
    <location>
        <begin position="434"/>
        <end position="462"/>
    </location>
</feature>
<organism evidence="4">
    <name type="scientific">Aphanomyces invadans</name>
    <dbReference type="NCBI Taxonomy" id="157072"/>
    <lineage>
        <taxon>Eukaryota</taxon>
        <taxon>Sar</taxon>
        <taxon>Stramenopiles</taxon>
        <taxon>Oomycota</taxon>
        <taxon>Saprolegniomycetes</taxon>
        <taxon>Saprolegniales</taxon>
        <taxon>Verrucalvaceae</taxon>
        <taxon>Aphanomyces</taxon>
    </lineage>
</organism>
<dbReference type="InterPro" id="IPR011333">
    <property type="entry name" value="SKP1/BTB/POZ_sf"/>
</dbReference>
<dbReference type="CDD" id="cd14733">
    <property type="entry name" value="BACK"/>
    <property type="match status" value="1"/>
</dbReference>
<dbReference type="Pfam" id="PF01370">
    <property type="entry name" value="Epimerase"/>
    <property type="match status" value="1"/>
</dbReference>
<dbReference type="VEuPathDB" id="FungiDB:H310_10972"/>
<name>A0A024TND6_9STRA</name>
<sequence length="813" mass="89281">MLFGPQVVDDTAAATSQTKKAVLNSSMSIDDGGTDKKKKKRPKAVKKTADYSVATSTTIKREKSKKKVSRTHVNPSNADLSCMYPTVWKGLKYLRKTTTGCLHKPVCVTGVDGFLAAWIVEKLLVKGYKVRGTVQNKNDDISKLYELPSAKKHLTIVETSLLTAQSCDLAVDGCDFVIHTGTPTSCSVRDPYSENQEPGVYSISSRVHCIVPMMNNFITACVRAKVKRVVLTSSIAAMADSVTAQSTITDLSWNVTSSLDRNPHFLSLKLAEEAAWQLVKNESMELVTINPGMLIGPSLCNSKISPGTQVIYDLIVGHYSALVDLNFAMTDVRDCAAAHVLALEHMDARGRYICVNRTVWLREIVQILSKNGNSGRALPVQQRFCDGCVMSAIPALLSGLADARRDVAVHCKAVVVLETLMENHRNHELLARGGGIPILLTALHSTDGIVAVKAAGTLHKLSQRLPTALQLILEGTVLHMLQMEEGSAAWRVCLLTLKNFWGYVARREFKTMLFASLRVAPDTASGAFRGNVMLSLVHLLDPADWPKLIPEGLIGILLELLHDDSEYSHRIVAHAIKHMLPSSYHPKIDVVVPSLRETYDRDKETIDVWFAVGAHKIAANRVVLSVQNPYFKRLLGSLQKDIEVSDVSNHTFSLLIHFLYTEEVAIDLHNAVDLLVASALYRVPELQKRVERFLVDEISAQNAMAIWVVADQCHATDLVDACVSFILRSICAVVITEGFRDHHLTAVTTDVVEALCDAMGPPWSVHFNGLSPKALRGLPALADIESLPEDGKFTQDVQSERSSVTDDLAECVC</sequence>
<dbReference type="SMART" id="SM00225">
    <property type="entry name" value="BTB"/>
    <property type="match status" value="1"/>
</dbReference>
<dbReference type="SUPFAM" id="SSF48371">
    <property type="entry name" value="ARM repeat"/>
    <property type="match status" value="1"/>
</dbReference>
<evidence type="ECO:0000256" key="2">
    <source>
        <dbReference type="SAM" id="MobiDB-lite"/>
    </source>
</evidence>